<dbReference type="PANTHER" id="PTHR41260">
    <property type="entry name" value="PROTEIN ECSC"/>
    <property type="match status" value="1"/>
</dbReference>
<dbReference type="EMBL" id="CP054010">
    <property type="protein sequence ID" value="QKH88077.1"/>
    <property type="molecule type" value="Genomic_DNA"/>
</dbReference>
<dbReference type="Pfam" id="PF12787">
    <property type="entry name" value="EcsC"/>
    <property type="match status" value="1"/>
</dbReference>
<evidence type="ECO:0000313" key="1">
    <source>
        <dbReference type="EMBL" id="QKH88077.1"/>
    </source>
</evidence>
<reference evidence="1 2" key="1">
    <citation type="submission" date="2020-05" db="EMBL/GenBank/DDBJ databases">
        <title>FDA dAtabase for Regulatory Grade micrObial Sequences (FDA-ARGOS): Supporting development and validation of Infectious Disease Dx tests.</title>
        <authorList>
            <person name="Moreno J."/>
            <person name="Tallon L."/>
            <person name="Sadzewicz L."/>
            <person name="Zhao X."/>
            <person name="Vavikolanu K."/>
            <person name="Mehta A."/>
            <person name="Aluvathingal J."/>
            <person name="Nadendla S."/>
            <person name="Myers T."/>
            <person name="Yan Y."/>
            <person name="Sichtig H."/>
        </authorList>
    </citation>
    <scope>NUCLEOTIDE SEQUENCE [LARGE SCALE GENOMIC DNA]</scope>
    <source>
        <strain evidence="1 2">FDAARGOS_760</strain>
    </source>
</reference>
<protein>
    <submittedName>
        <fullName evidence="1">EcsC family protein</fullName>
    </submittedName>
</protein>
<proteinExistence type="predicted"/>
<organism evidence="1 2">
    <name type="scientific">Prevotella melaninogenica</name>
    <dbReference type="NCBI Taxonomy" id="28132"/>
    <lineage>
        <taxon>Bacteria</taxon>
        <taxon>Pseudomonadati</taxon>
        <taxon>Bacteroidota</taxon>
        <taxon>Bacteroidia</taxon>
        <taxon>Bacteroidales</taxon>
        <taxon>Prevotellaceae</taxon>
        <taxon>Prevotella</taxon>
    </lineage>
</organism>
<sequence>MKQSDYLMQQYALIKAWENEEPGVVSKTFGKLLSPVGKLISVVVPEKVIESAINAANAAAQYLTDTADVLRDGNVESIEELRTKDLKLCDQMADSVHNWAVGIATAEGVAGGFVGLPGLVADIPFITTLALRTIHKIGVCYGYVADANNEEEEKAFVLGVLATANASTLGEKASFILGLKQISLLIQRNAWKKLAEMGTANLLAKSIVSVRQAAKLIGVNLTKRKASQSIPFIGGAVGAALNASFINDIAWAARRSYQRRWLEDNKVIEPEASVDE</sequence>
<evidence type="ECO:0000313" key="2">
    <source>
        <dbReference type="Proteomes" id="UP000500843"/>
    </source>
</evidence>
<dbReference type="RefSeq" id="WP_004359115.1">
    <property type="nucleotide sequence ID" value="NZ_CP054010.1"/>
</dbReference>
<dbReference type="PANTHER" id="PTHR41260:SF1">
    <property type="entry name" value="PROTEIN ECSC"/>
    <property type="match status" value="1"/>
</dbReference>
<dbReference type="InterPro" id="IPR024787">
    <property type="entry name" value="EcsC"/>
</dbReference>
<dbReference type="Proteomes" id="UP000500843">
    <property type="component" value="Chromosome 1"/>
</dbReference>
<name>A0A7D4JIN2_9BACT</name>
<accession>A0A7D4JIN2</accession>
<dbReference type="AlphaFoldDB" id="A0A7D4JIN2"/>
<gene>
    <name evidence="1" type="ORF">FIU21_03695</name>
</gene>